<evidence type="ECO:0000259" key="1">
    <source>
        <dbReference type="Pfam" id="PF18199"/>
    </source>
</evidence>
<feature type="domain" description="Dynein heavy chain C-terminal" evidence="1">
    <location>
        <begin position="1"/>
        <end position="96"/>
    </location>
</feature>
<dbReference type="Pfam" id="PF18199">
    <property type="entry name" value="Dynein_C"/>
    <property type="match status" value="1"/>
</dbReference>
<dbReference type="PANTHER" id="PTHR46961">
    <property type="entry name" value="DYNEIN HEAVY CHAIN 1, AXONEMAL-LIKE PROTEIN"/>
    <property type="match status" value="1"/>
</dbReference>
<dbReference type="Proteomes" id="UP000553632">
    <property type="component" value="Unassembled WGS sequence"/>
</dbReference>
<evidence type="ECO:0000313" key="2">
    <source>
        <dbReference type="EMBL" id="KAF4758724.1"/>
    </source>
</evidence>
<organism evidence="2 3">
    <name type="scientific">Perkinsus olseni</name>
    <name type="common">Perkinsus atlanticus</name>
    <dbReference type="NCBI Taxonomy" id="32597"/>
    <lineage>
        <taxon>Eukaryota</taxon>
        <taxon>Sar</taxon>
        <taxon>Alveolata</taxon>
        <taxon>Perkinsozoa</taxon>
        <taxon>Perkinsea</taxon>
        <taxon>Perkinsida</taxon>
        <taxon>Perkinsidae</taxon>
        <taxon>Perkinsus</taxon>
    </lineage>
</organism>
<name>A0A7J6UN78_PEROL</name>
<dbReference type="InterPro" id="IPR026983">
    <property type="entry name" value="DHC"/>
</dbReference>
<dbReference type="AlphaFoldDB" id="A0A7J6UN78"/>
<comment type="caution">
    <text evidence="2">The sequence shown here is derived from an EMBL/GenBank/DDBJ whole genome shotgun (WGS) entry which is preliminary data.</text>
</comment>
<dbReference type="GO" id="GO:0030286">
    <property type="term" value="C:dynein complex"/>
    <property type="evidence" value="ECO:0007669"/>
    <property type="project" value="InterPro"/>
</dbReference>
<dbReference type="Gene3D" id="3.10.490.20">
    <property type="match status" value="1"/>
</dbReference>
<accession>A0A7J6UN78</accession>
<dbReference type="InterPro" id="IPR041228">
    <property type="entry name" value="Dynein_C"/>
</dbReference>
<dbReference type="InterPro" id="IPR043160">
    <property type="entry name" value="Dynein_C_barrel"/>
</dbReference>
<proteinExistence type="predicted"/>
<feature type="non-terminal residue" evidence="2">
    <location>
        <position position="99"/>
    </location>
</feature>
<keyword evidence="3" id="KW-1185">Reference proteome</keyword>
<gene>
    <name evidence="2" type="ORF">FOZ63_014123</name>
</gene>
<reference evidence="2 3" key="1">
    <citation type="submission" date="2020-04" db="EMBL/GenBank/DDBJ databases">
        <title>Perkinsus olseni comparative genomics.</title>
        <authorList>
            <person name="Bogema D.R."/>
        </authorList>
    </citation>
    <scope>NUCLEOTIDE SEQUENCE [LARGE SCALE GENOMIC DNA]</scope>
    <source>
        <strain evidence="2 3">ATCC PRA-207</strain>
    </source>
</reference>
<protein>
    <recommendedName>
        <fullName evidence="1">Dynein heavy chain C-terminal domain-containing protein</fullName>
    </recommendedName>
</protein>
<dbReference type="GO" id="GO:0045505">
    <property type="term" value="F:dynein intermediate chain binding"/>
    <property type="evidence" value="ECO:0007669"/>
    <property type="project" value="InterPro"/>
</dbReference>
<dbReference type="GO" id="GO:0007018">
    <property type="term" value="P:microtubule-based movement"/>
    <property type="evidence" value="ECO:0007669"/>
    <property type="project" value="InterPro"/>
</dbReference>
<dbReference type="GO" id="GO:0051959">
    <property type="term" value="F:dynein light intermediate chain binding"/>
    <property type="evidence" value="ECO:0007669"/>
    <property type="project" value="InterPro"/>
</dbReference>
<dbReference type="EMBL" id="JABANO010001045">
    <property type="protein sequence ID" value="KAF4758724.1"/>
    <property type="molecule type" value="Genomic_DNA"/>
</dbReference>
<evidence type="ECO:0000313" key="3">
    <source>
        <dbReference type="Proteomes" id="UP000553632"/>
    </source>
</evidence>
<dbReference type="PANTHER" id="PTHR46961:SF20">
    <property type="entry name" value="LOW QUALITY PROTEIN: DYNEIN BETA CHAIN, CILIARY-LIKE"/>
    <property type="match status" value="1"/>
</dbReference>
<sequence length="99" mass="11128">GVYCHGFFLEGAGWEVGKGEEEGYVTDSRLKELHPVMPVLNVYAVHVDEMTWEGMYHCPVFITSMRGPTYVFQANLRMDADDTEARWVLAGAALLLTDD</sequence>